<dbReference type="RefSeq" id="WP_085813561.1">
    <property type="nucleotide sequence ID" value="NZ_AP023213.1"/>
</dbReference>
<sequence>MKVEMNKQQILEFLNANPIFHMATVDGDTPHVRGMLLFRADDEGIVFNTGKIKDLYRQLSVNPKVEMCFTNGIFENLIQVRVTGTVEALEDLELKKEIVQKRDFLKPWIDKVGYEQLAVYRLRNGVATIWTMATNTEPKEFIQL</sequence>
<evidence type="ECO:0000259" key="1">
    <source>
        <dbReference type="Pfam" id="PF01243"/>
    </source>
</evidence>
<dbReference type="Pfam" id="PF01243">
    <property type="entry name" value="PNPOx_N"/>
    <property type="match status" value="1"/>
</dbReference>
<name>A0A6S6M2N3_9BACT</name>
<feature type="domain" description="Pyridoxamine 5'-phosphate oxidase N-terminal" evidence="1">
    <location>
        <begin position="8"/>
        <end position="100"/>
    </location>
</feature>
<evidence type="ECO:0000313" key="3">
    <source>
        <dbReference type="Proteomes" id="UP000515472"/>
    </source>
</evidence>
<dbReference type="KEGG" id="gbn:GEOBRER4_09760"/>
<dbReference type="Proteomes" id="UP000515472">
    <property type="component" value="Chromosome"/>
</dbReference>
<protein>
    <submittedName>
        <fullName evidence="2">Pyridoxamine 5'-phosphate oxidase</fullName>
    </submittedName>
</protein>
<dbReference type="EMBL" id="AP023213">
    <property type="protein sequence ID" value="BCG46226.1"/>
    <property type="molecule type" value="Genomic_DNA"/>
</dbReference>
<dbReference type="SUPFAM" id="SSF50475">
    <property type="entry name" value="FMN-binding split barrel"/>
    <property type="match status" value="1"/>
</dbReference>
<dbReference type="AlphaFoldDB" id="A0A6S6M2N3"/>
<dbReference type="InterPro" id="IPR011576">
    <property type="entry name" value="Pyridox_Oxase_N"/>
</dbReference>
<dbReference type="Gene3D" id="2.30.110.10">
    <property type="entry name" value="Electron Transport, Fmn-binding Protein, Chain A"/>
    <property type="match status" value="1"/>
</dbReference>
<proteinExistence type="predicted"/>
<accession>A0A6S6M2N3</accession>
<keyword evidence="3" id="KW-1185">Reference proteome</keyword>
<dbReference type="InterPro" id="IPR012349">
    <property type="entry name" value="Split_barrel_FMN-bd"/>
</dbReference>
<reference evidence="2 3" key="1">
    <citation type="submission" date="2020-06" db="EMBL/GenBank/DDBJ databases">
        <title>Interaction of electrochemicaly active bacteria, Geobacter bremensis R4 on different carbon anode.</title>
        <authorList>
            <person name="Meng L."/>
            <person name="Yoshida N."/>
        </authorList>
    </citation>
    <scope>NUCLEOTIDE SEQUENCE [LARGE SCALE GENOMIC DNA]</scope>
    <source>
        <strain evidence="2 3">R4</strain>
    </source>
</reference>
<gene>
    <name evidence="2" type="ORF">GEOBRER4_n1014</name>
</gene>
<evidence type="ECO:0000313" key="2">
    <source>
        <dbReference type="EMBL" id="BCG46226.1"/>
    </source>
</evidence>
<organism evidence="2 3">
    <name type="scientific">Citrifermentans bremense</name>
    <dbReference type="NCBI Taxonomy" id="60035"/>
    <lineage>
        <taxon>Bacteria</taxon>
        <taxon>Pseudomonadati</taxon>
        <taxon>Thermodesulfobacteriota</taxon>
        <taxon>Desulfuromonadia</taxon>
        <taxon>Geobacterales</taxon>
        <taxon>Geobacteraceae</taxon>
        <taxon>Citrifermentans</taxon>
    </lineage>
</organism>